<dbReference type="SUPFAM" id="SSF46785">
    <property type="entry name" value="Winged helix' DNA-binding domain"/>
    <property type="match status" value="1"/>
</dbReference>
<dbReference type="SMART" id="SM00347">
    <property type="entry name" value="HTH_MARR"/>
    <property type="match status" value="1"/>
</dbReference>
<reference evidence="5 6" key="1">
    <citation type="submission" date="2017-06" db="EMBL/GenBank/DDBJ databases">
        <title>Draft genome sequence of anaerobic fermentative bacterium Anaeromicrobium sediminis DY2726D isolated from West Pacific Ocean sediments.</title>
        <authorList>
            <person name="Zeng X."/>
        </authorList>
    </citation>
    <scope>NUCLEOTIDE SEQUENCE [LARGE SCALE GENOMIC DNA]</scope>
    <source>
        <strain evidence="5 6">DY2726D</strain>
    </source>
</reference>
<evidence type="ECO:0000259" key="4">
    <source>
        <dbReference type="PROSITE" id="PS50995"/>
    </source>
</evidence>
<evidence type="ECO:0000256" key="1">
    <source>
        <dbReference type="ARBA" id="ARBA00023015"/>
    </source>
</evidence>
<organism evidence="5 6">
    <name type="scientific">Anaeromicrobium sediminis</name>
    <dbReference type="NCBI Taxonomy" id="1478221"/>
    <lineage>
        <taxon>Bacteria</taxon>
        <taxon>Bacillati</taxon>
        <taxon>Bacillota</taxon>
        <taxon>Clostridia</taxon>
        <taxon>Peptostreptococcales</taxon>
        <taxon>Thermotaleaceae</taxon>
        <taxon>Anaeromicrobium</taxon>
    </lineage>
</organism>
<dbReference type="PANTHER" id="PTHR33164:SF43">
    <property type="entry name" value="HTH-TYPE TRANSCRIPTIONAL REPRESSOR YETL"/>
    <property type="match status" value="1"/>
</dbReference>
<dbReference type="GO" id="GO:0003677">
    <property type="term" value="F:DNA binding"/>
    <property type="evidence" value="ECO:0007669"/>
    <property type="project" value="UniProtKB-KW"/>
</dbReference>
<dbReference type="AlphaFoldDB" id="A0A267MLJ2"/>
<dbReference type="GO" id="GO:0003700">
    <property type="term" value="F:DNA-binding transcription factor activity"/>
    <property type="evidence" value="ECO:0007669"/>
    <property type="project" value="InterPro"/>
</dbReference>
<dbReference type="PRINTS" id="PR00598">
    <property type="entry name" value="HTHMARR"/>
</dbReference>
<dbReference type="InterPro" id="IPR039422">
    <property type="entry name" value="MarR/SlyA-like"/>
</dbReference>
<dbReference type="PROSITE" id="PS01117">
    <property type="entry name" value="HTH_MARR_1"/>
    <property type="match status" value="1"/>
</dbReference>
<keyword evidence="3" id="KW-0804">Transcription</keyword>
<dbReference type="PANTHER" id="PTHR33164">
    <property type="entry name" value="TRANSCRIPTIONAL REGULATOR, MARR FAMILY"/>
    <property type="match status" value="1"/>
</dbReference>
<keyword evidence="1" id="KW-0805">Transcription regulation</keyword>
<sequence length="142" mass="16602">MNDILRRFMSIFEHITNNLNNGLLAENINMKCPQMLILDFVITKGGKVTIKDIVTQMEKKKSTVTENVNSLEKKGFLVKYQSEEDRRVYYVESTDKADDLMDRANIVWNSLNEHVQNGFSEEEKHQLYNLLDRTLENIISDE</sequence>
<proteinExistence type="predicted"/>
<evidence type="ECO:0000313" key="5">
    <source>
        <dbReference type="EMBL" id="PAB60406.1"/>
    </source>
</evidence>
<dbReference type="OrthoDB" id="49580at2"/>
<dbReference type="InterPro" id="IPR023187">
    <property type="entry name" value="Tscrpt_reg_MarR-type_CS"/>
</dbReference>
<dbReference type="RefSeq" id="WP_095131883.1">
    <property type="nucleotide sequence ID" value="NZ_NIBG01000003.1"/>
</dbReference>
<evidence type="ECO:0000256" key="3">
    <source>
        <dbReference type="ARBA" id="ARBA00023163"/>
    </source>
</evidence>
<evidence type="ECO:0000313" key="6">
    <source>
        <dbReference type="Proteomes" id="UP000216024"/>
    </source>
</evidence>
<accession>A0A267MLJ2</accession>
<gene>
    <name evidence="5" type="ORF">CCE28_05795</name>
</gene>
<dbReference type="InterPro" id="IPR036390">
    <property type="entry name" value="WH_DNA-bd_sf"/>
</dbReference>
<comment type="caution">
    <text evidence="5">The sequence shown here is derived from an EMBL/GenBank/DDBJ whole genome shotgun (WGS) entry which is preliminary data.</text>
</comment>
<keyword evidence="6" id="KW-1185">Reference proteome</keyword>
<evidence type="ECO:0000256" key="2">
    <source>
        <dbReference type="ARBA" id="ARBA00023125"/>
    </source>
</evidence>
<protein>
    <recommendedName>
        <fullName evidence="4">HTH marR-type domain-containing protein</fullName>
    </recommendedName>
</protein>
<dbReference type="PROSITE" id="PS50995">
    <property type="entry name" value="HTH_MARR_2"/>
    <property type="match status" value="1"/>
</dbReference>
<dbReference type="InterPro" id="IPR000835">
    <property type="entry name" value="HTH_MarR-typ"/>
</dbReference>
<dbReference type="EMBL" id="NIBG01000003">
    <property type="protein sequence ID" value="PAB60406.1"/>
    <property type="molecule type" value="Genomic_DNA"/>
</dbReference>
<dbReference type="InterPro" id="IPR036388">
    <property type="entry name" value="WH-like_DNA-bd_sf"/>
</dbReference>
<dbReference type="Pfam" id="PF12802">
    <property type="entry name" value="MarR_2"/>
    <property type="match status" value="1"/>
</dbReference>
<keyword evidence="2" id="KW-0238">DNA-binding</keyword>
<dbReference type="Gene3D" id="1.10.10.10">
    <property type="entry name" value="Winged helix-like DNA-binding domain superfamily/Winged helix DNA-binding domain"/>
    <property type="match status" value="1"/>
</dbReference>
<feature type="domain" description="HTH marR-type" evidence="4">
    <location>
        <begin position="1"/>
        <end position="136"/>
    </location>
</feature>
<dbReference type="Proteomes" id="UP000216024">
    <property type="component" value="Unassembled WGS sequence"/>
</dbReference>
<dbReference type="GO" id="GO:0006950">
    <property type="term" value="P:response to stress"/>
    <property type="evidence" value="ECO:0007669"/>
    <property type="project" value="TreeGrafter"/>
</dbReference>
<name>A0A267MLJ2_9FIRM</name>